<dbReference type="HAMAP" id="MF_00265">
    <property type="entry name" value="VapC_Nob1"/>
    <property type="match status" value="1"/>
</dbReference>
<feature type="domain" description="PIN" evidence="7">
    <location>
        <begin position="2"/>
        <end position="125"/>
    </location>
</feature>
<evidence type="ECO:0000256" key="2">
    <source>
        <dbReference type="ARBA" id="ARBA00022722"/>
    </source>
</evidence>
<dbReference type="Gene3D" id="3.40.50.1010">
    <property type="entry name" value="5'-nuclease"/>
    <property type="match status" value="1"/>
</dbReference>
<proteinExistence type="inferred from homology"/>
<evidence type="ECO:0000313" key="8">
    <source>
        <dbReference type="EMBL" id="QUS39239.1"/>
    </source>
</evidence>
<dbReference type="EC" id="3.1.-.-" evidence="6"/>
<dbReference type="InterPro" id="IPR002716">
    <property type="entry name" value="PIN_dom"/>
</dbReference>
<dbReference type="InterPro" id="IPR022907">
    <property type="entry name" value="VapC_family"/>
</dbReference>
<dbReference type="RefSeq" id="WP_211912782.1">
    <property type="nucleotide sequence ID" value="NZ_CP036498.1"/>
</dbReference>
<organism evidence="8 9">
    <name type="scientific">Tardiphaga alba</name>
    <dbReference type="NCBI Taxonomy" id="340268"/>
    <lineage>
        <taxon>Bacteria</taxon>
        <taxon>Pseudomonadati</taxon>
        <taxon>Pseudomonadota</taxon>
        <taxon>Alphaproteobacteria</taxon>
        <taxon>Hyphomicrobiales</taxon>
        <taxon>Nitrobacteraceae</taxon>
        <taxon>Tardiphaga</taxon>
    </lineage>
</organism>
<protein>
    <recommendedName>
        <fullName evidence="6">Ribonuclease VapC</fullName>
        <shortName evidence="6">RNase VapC</shortName>
        <ecNumber evidence="6">3.1.-.-</ecNumber>
    </recommendedName>
    <alternativeName>
        <fullName evidence="6">Toxin VapC</fullName>
    </alternativeName>
</protein>
<dbReference type="PANTHER" id="PTHR35901">
    <property type="entry name" value="RIBONUCLEASE VAPC3"/>
    <property type="match status" value="1"/>
</dbReference>
<dbReference type="InterPro" id="IPR029060">
    <property type="entry name" value="PIN-like_dom_sf"/>
</dbReference>
<keyword evidence="1 6" id="KW-1277">Toxin-antitoxin system</keyword>
<keyword evidence="9" id="KW-1185">Reference proteome</keyword>
<comment type="cofactor">
    <cofactor evidence="6">
        <name>Mg(2+)</name>
        <dbReference type="ChEBI" id="CHEBI:18420"/>
    </cofactor>
</comment>
<keyword evidence="2 6" id="KW-0540">Nuclease</keyword>
<accession>A0ABX8A6C2</accession>
<feature type="binding site" evidence="6">
    <location>
        <position position="100"/>
    </location>
    <ligand>
        <name>Mg(2+)</name>
        <dbReference type="ChEBI" id="CHEBI:18420"/>
    </ligand>
</feature>
<keyword evidence="6" id="KW-0800">Toxin</keyword>
<dbReference type="EMBL" id="CP036498">
    <property type="protein sequence ID" value="QUS39239.1"/>
    <property type="molecule type" value="Genomic_DNA"/>
</dbReference>
<name>A0ABX8A6C2_9BRAD</name>
<dbReference type="InterPro" id="IPR051619">
    <property type="entry name" value="TypeII_TA_RNase_PINc/VapC"/>
</dbReference>
<dbReference type="PANTHER" id="PTHR35901:SF1">
    <property type="entry name" value="EXONUCLEASE VAPC9"/>
    <property type="match status" value="1"/>
</dbReference>
<dbReference type="Proteomes" id="UP000682843">
    <property type="component" value="Chromosome"/>
</dbReference>
<evidence type="ECO:0000259" key="7">
    <source>
        <dbReference type="Pfam" id="PF01850"/>
    </source>
</evidence>
<keyword evidence="4 6" id="KW-0378">Hydrolase</keyword>
<dbReference type="CDD" id="cd09873">
    <property type="entry name" value="PIN_Pae0151-like"/>
    <property type="match status" value="1"/>
</dbReference>
<comment type="similarity">
    <text evidence="6">Belongs to the PINc/VapC protein family.</text>
</comment>
<gene>
    <name evidence="6" type="primary">vapC</name>
    <name evidence="8" type="ORF">RPMA_10610</name>
</gene>
<dbReference type="InterPro" id="IPR044153">
    <property type="entry name" value="PIN_Pae0151-like"/>
</dbReference>
<evidence type="ECO:0000256" key="1">
    <source>
        <dbReference type="ARBA" id="ARBA00022649"/>
    </source>
</evidence>
<comment type="function">
    <text evidence="6">Toxic component of a toxin-antitoxin (TA) system. An RNase.</text>
</comment>
<reference evidence="8 9" key="1">
    <citation type="submission" date="2019-02" db="EMBL/GenBank/DDBJ databases">
        <title>Emended description of the genus Rhodopseudomonas and description of Rhodopseudomonas albus sp. nov., a non-phototrophic, heavy-metal-tolerant bacterium isolated from garden soil.</title>
        <authorList>
            <person name="Bao Z."/>
            <person name="Cao W.W."/>
            <person name="Sato Y."/>
            <person name="Nishizawa T."/>
            <person name="Zhao J."/>
            <person name="Guo Y."/>
            <person name="Ohta H."/>
        </authorList>
    </citation>
    <scope>NUCLEOTIDE SEQUENCE [LARGE SCALE GENOMIC DNA]</scope>
    <source>
        <strain evidence="8 9">SK50-23</strain>
    </source>
</reference>
<evidence type="ECO:0000256" key="3">
    <source>
        <dbReference type="ARBA" id="ARBA00022723"/>
    </source>
</evidence>
<keyword evidence="5 6" id="KW-0460">Magnesium</keyword>
<keyword evidence="3 6" id="KW-0479">Metal-binding</keyword>
<dbReference type="Pfam" id="PF01850">
    <property type="entry name" value="PIN"/>
    <property type="match status" value="1"/>
</dbReference>
<feature type="binding site" evidence="6">
    <location>
        <position position="5"/>
    </location>
    <ligand>
        <name>Mg(2+)</name>
        <dbReference type="ChEBI" id="CHEBI:18420"/>
    </ligand>
</feature>
<evidence type="ECO:0000256" key="6">
    <source>
        <dbReference type="HAMAP-Rule" id="MF_00265"/>
    </source>
</evidence>
<evidence type="ECO:0000313" key="9">
    <source>
        <dbReference type="Proteomes" id="UP000682843"/>
    </source>
</evidence>
<dbReference type="SUPFAM" id="SSF88723">
    <property type="entry name" value="PIN domain-like"/>
    <property type="match status" value="1"/>
</dbReference>
<evidence type="ECO:0000256" key="5">
    <source>
        <dbReference type="ARBA" id="ARBA00022842"/>
    </source>
</evidence>
<sequence length="135" mass="14611">MIVLDASVTVAWLLNEPGAPALELNAALAIHQAIVPAHWPTEVGNALLTAFRHKRIDMAGIARLSNDIQDLDIRIDPPRQAHHLTELIAFAEAYGLTTYDAAYVTLALETGAALASLDKAMRRVAIRLDIDILPA</sequence>
<evidence type="ECO:0000256" key="4">
    <source>
        <dbReference type="ARBA" id="ARBA00022801"/>
    </source>
</evidence>